<feature type="compositionally biased region" description="Basic residues" evidence="1">
    <location>
        <begin position="734"/>
        <end position="745"/>
    </location>
</feature>
<feature type="compositionally biased region" description="Low complexity" evidence="1">
    <location>
        <begin position="50"/>
        <end position="72"/>
    </location>
</feature>
<feature type="compositionally biased region" description="Acidic residues" evidence="1">
    <location>
        <begin position="1422"/>
        <end position="1436"/>
    </location>
</feature>
<dbReference type="Proteomes" id="UP000007799">
    <property type="component" value="Unassembled WGS sequence"/>
</dbReference>
<proteinExistence type="predicted"/>
<feature type="compositionally biased region" description="Low complexity" evidence="1">
    <location>
        <begin position="602"/>
        <end position="615"/>
    </location>
</feature>
<feature type="region of interest" description="Disordered" evidence="1">
    <location>
        <begin position="1"/>
        <end position="213"/>
    </location>
</feature>
<feature type="region of interest" description="Disordered" evidence="1">
    <location>
        <begin position="2004"/>
        <end position="2023"/>
    </location>
</feature>
<feature type="region of interest" description="Disordered" evidence="1">
    <location>
        <begin position="1373"/>
        <end position="1460"/>
    </location>
</feature>
<keyword evidence="4" id="KW-1185">Reference proteome</keyword>
<feature type="compositionally biased region" description="Low complexity" evidence="1">
    <location>
        <begin position="1016"/>
        <end position="1027"/>
    </location>
</feature>
<evidence type="ECO:0000313" key="3">
    <source>
        <dbReference type="EMBL" id="EGD72142.1"/>
    </source>
</evidence>
<feature type="region of interest" description="Disordered" evidence="1">
    <location>
        <begin position="1691"/>
        <end position="1871"/>
    </location>
</feature>
<feature type="compositionally biased region" description="Polar residues" evidence="1">
    <location>
        <begin position="319"/>
        <end position="335"/>
    </location>
</feature>
<feature type="compositionally biased region" description="Polar residues" evidence="1">
    <location>
        <begin position="141"/>
        <end position="159"/>
    </location>
</feature>
<feature type="region of interest" description="Disordered" evidence="1">
    <location>
        <begin position="275"/>
        <end position="345"/>
    </location>
</feature>
<sequence>MEVPMSVELSSSLAQETPEMASLVSEEDTEEQHDALSGSGPSPADVSTNAATSAADQPSSQSTPAPQQDASSTPHAPAHTLPTRQPTDNDDAKETTQQTQQQQQQQQEEAAPAAPVPTETHNRGSHGDEGETVHSAHQVKSGPSSPQLEIRPSSSTASVRETHPPSSKKQSQQRHSRSKTPKQRVSNASNSSTPTTTSTVTPPTPQGEQDVSHGRVAMPGHAASASSVQVAGTSTCIAPSSTEWPSARYVVAPWLTTRSMSSLRDLKADLHKSIEASQRSANVHTRRKPAGTGTAPTRAASASARAATAVGTAPAQPMHQRSQPSPHMVQGNRNVNPAPAHRNNHAGGLNLTPAAGPTMPAPGSQLASVASSFMTAVSAAAQAPAHTAMVAPPVARQHQMTASLSFPPTMGTPNTTAWLAMQQAPAAAPQSTLMLPTATSYQQQPRYQQQPGMLSNTHLPSTNAYAAYGSQPMQQHGRGVTTGLVSASGLAAGMQRSMVPQGHAVNPSMSAQAMPSTLRAPITTTSMLASFVAQGGRLPQQQQPGVQHAVYSSAAHPPYMRQVAPAPRLGMTAAWSQPSTSRVVTHAMLQPAGTLPSAALSQQQQQQQQQQRAQQLKTGAVGVIPGAPQATMMMHGGLQPGNMPAGNVGAVGSSPGGAVGRPSLPSTHHSQLPPQHQQQVAVSGAAVATAEAPGKRKKKKKSKKSKKERGARAQAAGETQAASASHSPSDDAKAKKKKKKRRKKKGEADVSEKKGRREQQAKRRSSAERHPSQHPSEASTAKQHKSKTNVLSIFLEPEGGGGGDGGDRRSGAATTGNGGDDEQNRDHSQVRDTESPTLPLLPPPAQKAHARQQHQHQQHQQQADGQSGTASPAFFPPDQQQALHAARADAQAPTHDPQQHQPPAQQHQVKQKSGGVIAGILPKRRRTRTDESSRKPKTGQTEQNKKQNKQKKLEAGAGKKKRKGAKHAKSEPEVESDTGAAEPSARQPAEQRQKPSPAVTPAPASTPHAEAESEQESAAAAAAAASQRTTEDEGADEPVMDEETKKARRLQRILNKLGGALDGHKNRTPGARRTGNSSRVAQMRADAAGGSWSAHQAGTEAGARREQGSDNEDDEDDDVWMKDDAEAEGGPGVKPAGFLRRAFALHQQQQRRTQQQQQHQKQQQKQARDEADSGAAEAAPTATATAATAASASPTASSLGVTDRPKRAHHQAKRRKSGRSKRVIDARRYEPTDKHPDALKHICTSTTLEDDTDPRQQLLLKSVVRNANGSDPDALLEAAHMITEGQADVRKQAVHATALRVPQSTWTGYTMRRGADAAQHPTRRTEPDYAQLTETEWSTVAERNRKGQLRHREQERNLAELIRVQRRMGITGDRAPLPLSYTLEESAKDGSKDAAKDDKKEGSEEDGDSSEEGSGSGSGGSADDDEEEEEEEEEEADKSQQTSAKEQEQQKPDQLECDPSSLFAGTLVWTRFRSYPFWPSMVVNNPLVPESQQDVDALVEGATKQQKEQKEQKQQQKEQQQQDGDDEKGDVAGAHDAAPPPAKKSKTSTDKTEAEEGTSTPALNEAAASSADDAVIKARLFTIACKQVLNAAPADLHGVVRRLFRSRLKDRIAVLFFGDNTIEVLSSPLRNCRLFRGHQHPSFVQAGQEHYLSDVFRIALSQAESLEDVENKLHRPEYRDMPLASLLDTFVSADSPSSSPLAEQEQQEQGAADGEEETGRVSSSRRGRQTRRSREGPAATPSADDAAGPRTRGSARRASDGVRGKRKADVEASPSASTRASTGAAASRGGKQKQVAGSGDGGATPPSKAAKVTRASREKGGSTPATKATKATKQPVRQQPRRSNARLSPQKQKQQSPATKKVTASAARASSSPLYAAIPSRALKSAAHGSIAPSMHDANTLNPTSPLWTARLSATDKSQDISPFTWSREALLALQPGDLVWCRFRSYPHWPGQVQRVEDRQSGPAELFLTAVQEALDMEAEKFHLKSKLPSVEERQLKQAIETATQRQRQWSGSSTRPVAAPTTQLAQLTEEVLPVLARAKFQGKQLLRK</sequence>
<dbReference type="EMBL" id="GL832955">
    <property type="protein sequence ID" value="EGD72142.1"/>
    <property type="molecule type" value="Genomic_DNA"/>
</dbReference>
<feature type="compositionally biased region" description="Low complexity" evidence="1">
    <location>
        <begin position="712"/>
        <end position="725"/>
    </location>
</feature>
<feature type="compositionally biased region" description="Basic and acidic residues" evidence="1">
    <location>
        <begin position="1222"/>
        <end position="1237"/>
    </location>
</feature>
<evidence type="ECO:0000313" key="4">
    <source>
        <dbReference type="Proteomes" id="UP000007799"/>
    </source>
</evidence>
<feature type="compositionally biased region" description="Basic residues" evidence="1">
    <location>
        <begin position="958"/>
        <end position="967"/>
    </location>
</feature>
<dbReference type="PROSITE" id="PS50812">
    <property type="entry name" value="PWWP"/>
    <property type="match status" value="2"/>
</dbReference>
<feature type="compositionally biased region" description="Low complexity" evidence="1">
    <location>
        <begin position="189"/>
        <end position="201"/>
    </location>
</feature>
<feature type="compositionally biased region" description="Low complexity" evidence="1">
    <location>
        <begin position="1772"/>
        <end position="1789"/>
    </location>
</feature>
<feature type="compositionally biased region" description="Basic residues" evidence="1">
    <location>
        <begin position="171"/>
        <end position="182"/>
    </location>
</feature>
<accession>F2TVP6</accession>
<feature type="compositionally biased region" description="Basic residues" evidence="1">
    <location>
        <begin position="695"/>
        <end position="709"/>
    </location>
</feature>
<feature type="compositionally biased region" description="Basic and acidic residues" evidence="1">
    <location>
        <begin position="822"/>
        <end position="834"/>
    </location>
</feature>
<gene>
    <name evidence="3" type="ORF">PTSG_00162</name>
</gene>
<dbReference type="RefSeq" id="XP_004998714.1">
    <property type="nucleotide sequence ID" value="XM_004998657.1"/>
</dbReference>
<feature type="compositionally biased region" description="Basic residues" evidence="1">
    <location>
        <begin position="1206"/>
        <end position="1221"/>
    </location>
</feature>
<feature type="compositionally biased region" description="Low complexity" evidence="1">
    <location>
        <begin position="95"/>
        <end position="119"/>
    </location>
</feature>
<feature type="compositionally biased region" description="Acidic residues" evidence="1">
    <location>
        <begin position="1032"/>
        <end position="1041"/>
    </location>
</feature>
<feature type="domain" description="PWWP" evidence="2">
    <location>
        <begin position="1936"/>
        <end position="1954"/>
    </location>
</feature>
<dbReference type="Gene3D" id="2.30.30.140">
    <property type="match status" value="2"/>
</dbReference>
<dbReference type="OMA" id="KHICTST"/>
<dbReference type="KEGG" id="sre:PTSG_00162"/>
<evidence type="ECO:0000259" key="2">
    <source>
        <dbReference type="PROSITE" id="PS50812"/>
    </source>
</evidence>
<feature type="compositionally biased region" description="Basic and acidic residues" evidence="1">
    <location>
        <begin position="1757"/>
        <end position="1770"/>
    </location>
</feature>
<dbReference type="InterPro" id="IPR000313">
    <property type="entry name" value="PWWP_dom"/>
</dbReference>
<feature type="compositionally biased region" description="Low complexity" evidence="1">
    <location>
        <begin position="1702"/>
        <end position="1712"/>
    </location>
</feature>
<organism evidence="4">
    <name type="scientific">Salpingoeca rosetta (strain ATCC 50818 / BSB-021)</name>
    <dbReference type="NCBI Taxonomy" id="946362"/>
    <lineage>
        <taxon>Eukaryota</taxon>
        <taxon>Choanoflagellata</taxon>
        <taxon>Craspedida</taxon>
        <taxon>Salpingoecidae</taxon>
        <taxon>Salpingoeca</taxon>
    </lineage>
</organism>
<feature type="compositionally biased region" description="Low complexity" evidence="1">
    <location>
        <begin position="1173"/>
        <end position="1198"/>
    </location>
</feature>
<feature type="compositionally biased region" description="Basic residues" evidence="1">
    <location>
        <begin position="848"/>
        <end position="857"/>
    </location>
</feature>
<feature type="compositionally biased region" description="Basic and acidic residues" evidence="1">
    <location>
        <begin position="1505"/>
        <end position="1516"/>
    </location>
</feature>
<feature type="compositionally biased region" description="Acidic residues" evidence="1">
    <location>
        <begin position="1109"/>
        <end position="1118"/>
    </location>
</feature>
<feature type="compositionally biased region" description="Polar residues" evidence="1">
    <location>
        <begin position="1845"/>
        <end position="1858"/>
    </location>
</feature>
<feature type="compositionally biased region" description="Basic and acidic residues" evidence="1">
    <location>
        <begin position="120"/>
        <end position="134"/>
    </location>
</feature>
<dbReference type="CDD" id="cd05162">
    <property type="entry name" value="PWWP"/>
    <property type="match status" value="1"/>
</dbReference>
<feature type="region of interest" description="Disordered" evidence="1">
    <location>
        <begin position="631"/>
        <end position="1237"/>
    </location>
</feature>
<feature type="domain" description="PWWP" evidence="2">
    <location>
        <begin position="1464"/>
        <end position="1496"/>
    </location>
</feature>
<name>F2TVP6_SALR5</name>
<evidence type="ECO:0000256" key="1">
    <source>
        <dbReference type="SAM" id="MobiDB-lite"/>
    </source>
</evidence>
<feature type="region of interest" description="Disordered" evidence="1">
    <location>
        <begin position="595"/>
        <end position="618"/>
    </location>
</feature>
<feature type="compositionally biased region" description="Polar residues" evidence="1">
    <location>
        <begin position="1692"/>
        <end position="1701"/>
    </location>
</feature>
<feature type="compositionally biased region" description="Basic and acidic residues" evidence="1">
    <location>
        <begin position="1385"/>
        <end position="1402"/>
    </location>
</feature>
<dbReference type="InParanoid" id="F2TVP6"/>
<feature type="compositionally biased region" description="Low complexity" evidence="1">
    <location>
        <begin position="995"/>
        <end position="1008"/>
    </location>
</feature>
<feature type="compositionally biased region" description="Low complexity" evidence="1">
    <location>
        <begin position="290"/>
        <end position="315"/>
    </location>
</feature>
<feature type="compositionally biased region" description="Low complexity" evidence="1">
    <location>
        <begin position="660"/>
        <end position="692"/>
    </location>
</feature>
<reference evidence="3" key="1">
    <citation type="submission" date="2009-08" db="EMBL/GenBank/DDBJ databases">
        <title>Annotation of Salpingoeca rosetta.</title>
        <authorList>
            <consortium name="The Broad Institute Genome Sequencing Platform"/>
            <person name="Russ C."/>
            <person name="Cuomo C."/>
            <person name="Burger G."/>
            <person name="Gray M.W."/>
            <person name="Holland P.W.H."/>
            <person name="King N."/>
            <person name="Lang F.B.F."/>
            <person name="Roger A.J."/>
            <person name="Ruiz-Trillo I."/>
            <person name="Young S.K."/>
            <person name="Zeng Q."/>
            <person name="Gargeya S."/>
            <person name="Alvarado L."/>
            <person name="Berlin A."/>
            <person name="Chapman S.B."/>
            <person name="Chen Z."/>
            <person name="Freedman E."/>
            <person name="Gellesch M."/>
            <person name="Goldberg J."/>
            <person name="Griggs A."/>
            <person name="Gujja S."/>
            <person name="Heilman E."/>
            <person name="Heiman D."/>
            <person name="Howarth C."/>
            <person name="Mehta T."/>
            <person name="Neiman D."/>
            <person name="Pearson M."/>
            <person name="Roberts A."/>
            <person name="Saif S."/>
            <person name="Shea T."/>
            <person name="Shenoy N."/>
            <person name="Sisk P."/>
            <person name="Stolte C."/>
            <person name="Sykes S."/>
            <person name="White J."/>
            <person name="Yandava C."/>
            <person name="Haas B."/>
            <person name="Nusbaum C."/>
            <person name="Birren B."/>
        </authorList>
    </citation>
    <scope>NUCLEOTIDE SEQUENCE [LARGE SCALE GENOMIC DNA]</scope>
    <source>
        <strain evidence="3">ATCC 50818</strain>
    </source>
</reference>
<feature type="region of interest" description="Disordered" evidence="1">
    <location>
        <begin position="1501"/>
        <end position="1568"/>
    </location>
</feature>
<dbReference type="GeneID" id="16067523"/>
<feature type="compositionally biased region" description="Basic and acidic residues" evidence="1">
    <location>
        <begin position="746"/>
        <end position="771"/>
    </location>
</feature>
<dbReference type="SUPFAM" id="SSF63748">
    <property type="entry name" value="Tudor/PWWP/MBT"/>
    <property type="match status" value="2"/>
</dbReference>
<feature type="compositionally biased region" description="Basic and acidic residues" evidence="1">
    <location>
        <begin position="1445"/>
        <end position="1454"/>
    </location>
</feature>
<feature type="compositionally biased region" description="Low complexity" evidence="1">
    <location>
        <begin position="879"/>
        <end position="908"/>
    </location>
</feature>
<feature type="compositionally biased region" description="Low complexity" evidence="1">
    <location>
        <begin position="1146"/>
        <end position="1165"/>
    </location>
</feature>
<protein>
    <recommendedName>
        <fullName evidence="2">PWWP domain-containing protein</fullName>
    </recommendedName>
</protein>